<sequence>MAAMGQDRADRTSAQERWKRASSGWKLLVVLTAIAALALRVREFSLYDIAYSDELLQYLEQANRFVTGHGVIPWEWRVGLRNALIPQALALPVWLGHALGPGTMMPVALARAAFLALNLLVLPAAYRLGALHSRAAALVALFAASVWWESVLFSELMLAESLGAALMLPGAALLLDPRASRRALMLAGILLGLAVLVRMQYAVFAAVLALSVLRMDRARWVPVALGGLVALLIGAASDLAAGLPPFGWVMVGISKNIGEGIAARFGTLPPPAYVGMLQRHLWPVFAPVLVGAALAGPRYRPLMLAALANLIAHSLIGHKEYRFVWLTTLTLVILSAIALVRLADWLANRRGQEPGNLRSAAILCGAIALLSAFSATMTGGASAWRGGGAIPRLAGLAAQDPKVCGIAVAYEFKSHVVPSLLPRRVPLMLAPEGVLSGNRPLSPGLAAAADALVLNSDTPLPQGYERRACLPLAGDSPCLFVRAGSCTGDVRDSYQQAIAKNGL</sequence>
<dbReference type="EMBL" id="FVZE01000002">
    <property type="protein sequence ID" value="SLJ94673.1"/>
    <property type="molecule type" value="Genomic_DNA"/>
</dbReference>
<dbReference type="Pfam" id="PF03901">
    <property type="entry name" value="Glyco_transf_22"/>
    <property type="match status" value="1"/>
</dbReference>
<dbReference type="PANTHER" id="PTHR22760">
    <property type="entry name" value="GLYCOSYLTRANSFERASE"/>
    <property type="match status" value="1"/>
</dbReference>
<evidence type="ECO:0000256" key="1">
    <source>
        <dbReference type="ARBA" id="ARBA00004127"/>
    </source>
</evidence>
<evidence type="ECO:0000256" key="7">
    <source>
        <dbReference type="ARBA" id="ARBA00022989"/>
    </source>
</evidence>
<dbReference type="GO" id="GO:0000030">
    <property type="term" value="F:mannosyltransferase activity"/>
    <property type="evidence" value="ECO:0007669"/>
    <property type="project" value="TreeGrafter"/>
</dbReference>
<evidence type="ECO:0000256" key="8">
    <source>
        <dbReference type="ARBA" id="ARBA00023136"/>
    </source>
</evidence>
<dbReference type="AlphaFoldDB" id="A0A1U6HFW4"/>
<name>A0A1U6HFW4_9SPHN</name>
<evidence type="ECO:0000256" key="6">
    <source>
        <dbReference type="ARBA" id="ARBA00022824"/>
    </source>
</evidence>
<evidence type="ECO:0000256" key="9">
    <source>
        <dbReference type="SAM" id="Phobius"/>
    </source>
</evidence>
<evidence type="ECO:0000256" key="5">
    <source>
        <dbReference type="ARBA" id="ARBA00022692"/>
    </source>
</evidence>
<proteinExistence type="predicted"/>
<accession>A0A1U6HFW4</accession>
<keyword evidence="3" id="KW-0328">Glycosyltransferase</keyword>
<evidence type="ECO:0000313" key="11">
    <source>
        <dbReference type="Proteomes" id="UP000190989"/>
    </source>
</evidence>
<feature type="transmembrane region" description="Helical" evidence="9">
    <location>
        <begin position="138"/>
        <end position="159"/>
    </location>
</feature>
<comment type="subcellular location">
    <subcellularLocation>
        <location evidence="1">Endomembrane system</location>
        <topology evidence="1">Multi-pass membrane protein</topology>
    </subcellularLocation>
    <subcellularLocation>
        <location evidence="2">Endoplasmic reticulum membrane</location>
    </subcellularLocation>
</comment>
<feature type="transmembrane region" description="Helical" evidence="9">
    <location>
        <begin position="21"/>
        <end position="39"/>
    </location>
</feature>
<evidence type="ECO:0000256" key="3">
    <source>
        <dbReference type="ARBA" id="ARBA00022676"/>
    </source>
</evidence>
<feature type="transmembrane region" description="Helical" evidence="9">
    <location>
        <begin position="280"/>
        <end position="300"/>
    </location>
</feature>
<evidence type="ECO:0000256" key="2">
    <source>
        <dbReference type="ARBA" id="ARBA00004586"/>
    </source>
</evidence>
<keyword evidence="8 9" id="KW-0472">Membrane</keyword>
<organism evidence="10 11">
    <name type="scientific">Novosphingobium mathurense</name>
    <dbReference type="NCBI Taxonomy" id="428990"/>
    <lineage>
        <taxon>Bacteria</taxon>
        <taxon>Pseudomonadati</taxon>
        <taxon>Pseudomonadota</taxon>
        <taxon>Alphaproteobacteria</taxon>
        <taxon>Sphingomonadales</taxon>
        <taxon>Sphingomonadaceae</taxon>
        <taxon>Novosphingobium</taxon>
    </lineage>
</organism>
<keyword evidence="5 9" id="KW-0812">Transmembrane</keyword>
<feature type="transmembrane region" description="Helical" evidence="9">
    <location>
        <begin position="321"/>
        <end position="340"/>
    </location>
</feature>
<reference evidence="11" key="1">
    <citation type="submission" date="2017-02" db="EMBL/GenBank/DDBJ databases">
        <authorList>
            <person name="Varghese N."/>
            <person name="Submissions S."/>
        </authorList>
    </citation>
    <scope>NUCLEOTIDE SEQUENCE [LARGE SCALE GENOMIC DNA]</scope>
    <source>
        <strain evidence="11">SM117</strain>
    </source>
</reference>
<dbReference type="Proteomes" id="UP000190989">
    <property type="component" value="Unassembled WGS sequence"/>
</dbReference>
<dbReference type="RefSeq" id="WP_079730052.1">
    <property type="nucleotide sequence ID" value="NZ_FVZE01000002.1"/>
</dbReference>
<protein>
    <submittedName>
        <fullName evidence="10">4-amino-4-deoxy-L-arabinose transferase</fullName>
    </submittedName>
</protein>
<feature type="transmembrane region" description="Helical" evidence="9">
    <location>
        <begin position="360"/>
        <end position="384"/>
    </location>
</feature>
<keyword evidence="6" id="KW-0256">Endoplasmic reticulum</keyword>
<feature type="transmembrane region" description="Helical" evidence="9">
    <location>
        <begin position="183"/>
        <end position="213"/>
    </location>
</feature>
<evidence type="ECO:0000313" key="10">
    <source>
        <dbReference type="EMBL" id="SLJ94673.1"/>
    </source>
</evidence>
<feature type="transmembrane region" description="Helical" evidence="9">
    <location>
        <begin position="220"/>
        <end position="241"/>
    </location>
</feature>
<dbReference type="GO" id="GO:0012505">
    <property type="term" value="C:endomembrane system"/>
    <property type="evidence" value="ECO:0007669"/>
    <property type="project" value="UniProtKB-SubCell"/>
</dbReference>
<keyword evidence="4 10" id="KW-0808">Transferase</keyword>
<gene>
    <name evidence="10" type="ORF">SAMN06295987_102328</name>
</gene>
<keyword evidence="7 9" id="KW-1133">Transmembrane helix</keyword>
<feature type="transmembrane region" description="Helical" evidence="9">
    <location>
        <begin position="108"/>
        <end position="126"/>
    </location>
</feature>
<keyword evidence="11" id="KW-1185">Reference proteome</keyword>
<dbReference type="STRING" id="428990.SAMN06295987_102328"/>
<evidence type="ECO:0000256" key="4">
    <source>
        <dbReference type="ARBA" id="ARBA00022679"/>
    </source>
</evidence>
<dbReference type="InterPro" id="IPR005599">
    <property type="entry name" value="GPI_mannosylTrfase"/>
</dbReference>